<protein>
    <recommendedName>
        <fullName evidence="5">Baseplate wedge subunit</fullName>
    </recommendedName>
</protein>
<evidence type="ECO:0008006" key="5">
    <source>
        <dbReference type="Google" id="ProtNLM"/>
    </source>
</evidence>
<accession>A0A6J5T5K0</accession>
<reference evidence="4" key="1">
    <citation type="submission" date="2020-05" db="EMBL/GenBank/DDBJ databases">
        <authorList>
            <person name="Chiriac C."/>
            <person name="Salcher M."/>
            <person name="Ghai R."/>
            <person name="Kavagutti S V."/>
        </authorList>
    </citation>
    <scope>NUCLEOTIDE SEQUENCE</scope>
</reference>
<organism evidence="4">
    <name type="scientific">uncultured Caudovirales phage</name>
    <dbReference type="NCBI Taxonomy" id="2100421"/>
    <lineage>
        <taxon>Viruses</taxon>
        <taxon>Duplodnaviria</taxon>
        <taxon>Heunggongvirae</taxon>
        <taxon>Uroviricota</taxon>
        <taxon>Caudoviricetes</taxon>
        <taxon>Peduoviridae</taxon>
        <taxon>Maltschvirus</taxon>
        <taxon>Maltschvirus maltsch</taxon>
    </lineage>
</organism>
<evidence type="ECO:0000313" key="4">
    <source>
        <dbReference type="EMBL" id="CAB4222993.1"/>
    </source>
</evidence>
<dbReference type="EMBL" id="LR796944">
    <property type="protein sequence ID" value="CAB4176775.1"/>
    <property type="molecule type" value="Genomic_DNA"/>
</dbReference>
<proteinExistence type="predicted"/>
<dbReference type="EMBL" id="LR796815">
    <property type="protein sequence ID" value="CAB4168160.1"/>
    <property type="molecule type" value="Genomic_DNA"/>
</dbReference>
<evidence type="ECO:0000313" key="3">
    <source>
        <dbReference type="EMBL" id="CAB4176775.1"/>
    </source>
</evidence>
<evidence type="ECO:0000313" key="2">
    <source>
        <dbReference type="EMBL" id="CAB4170357.1"/>
    </source>
</evidence>
<name>A0A6J5T5K0_9CAUD</name>
<dbReference type="EMBL" id="LR796858">
    <property type="protein sequence ID" value="CAB4170357.1"/>
    <property type="molecule type" value="Genomic_DNA"/>
</dbReference>
<gene>
    <name evidence="4" type="ORF">UFOVP1666_43</name>
    <name evidence="1" type="ORF">UFOVP867_196</name>
    <name evidence="2" type="ORF">UFOVP913_3</name>
    <name evidence="3" type="ORF">UFOVP993_56</name>
</gene>
<dbReference type="EMBL" id="LR797534">
    <property type="protein sequence ID" value="CAB4222993.1"/>
    <property type="molecule type" value="Genomic_DNA"/>
</dbReference>
<sequence length="529" mass="59114">MSIKTKLSTVVSKQLPEFVREDHPTFVAFIEAYYEYMATQQPRTLETIRDIDESLDSFIINFKNELDINGRYFSDVPITERYFLKNIKQLYTSKGSLASYNLLFRILFNKDVELRYPSKSMLRVSDGKWKQEYSLFVRTSAGDVNTIVNNNVFVVKTIGNSVRTIKLFVNKIKFIRTGIYEVFFTNTYNGILDVGSSITFGAYAGEILKTISGYTIQTPGKNFKVGQLLNINAVVGMSTLKCIAKIITINADGGIKTIAILKFNGGYDDGSFNFIAQPVKTTPLTNTSSIRVDLGAPGTHELLTIPSATATLGSVDYGYISKPDYWGDYSDQSYTGDIIQSFYTENFAELDNISTNAAIISFELGAVAKYPGYYIANDGFVSDKIYIQDSKYYQAFSYVIRADEALSRYNDLVKSYLHPSGTSMFAEYVLTDSFDLTLQAESQIGFGAIRLTELLVTSDIIDNKVMLFNGLADSINISDDMFLTRPTMEFADSVSISADSAGNSIIVNPYVEYGHVVLTDDYVDVNHNF</sequence>
<evidence type="ECO:0000313" key="1">
    <source>
        <dbReference type="EMBL" id="CAB4168160.1"/>
    </source>
</evidence>